<sequence>MTSKRERVSRTEQKTRTRTAIVAACRELITSGSPVTMPEVAGKARISEATAYRHFSEIVTLINAALVGLWPSPAEALAPVADSPDPLARLEFATEFLLRRVTAYQGSVRAVIAATVTNPPEVRQRPGFRFGLIDQALDPVVPATTPAAAERLSQLKQDLSAIVSAEALFSLTDLSGLDTDTAIASLQRTARTITETALPDILAAQRD</sequence>
<organism evidence="1 2">
    <name type="scientific">Kibdelosporangium banguiense</name>
    <dbReference type="NCBI Taxonomy" id="1365924"/>
    <lineage>
        <taxon>Bacteria</taxon>
        <taxon>Bacillati</taxon>
        <taxon>Actinomycetota</taxon>
        <taxon>Actinomycetes</taxon>
        <taxon>Pseudonocardiales</taxon>
        <taxon>Pseudonocardiaceae</taxon>
        <taxon>Kibdelosporangium</taxon>
    </lineage>
</organism>
<comment type="caution">
    <text evidence="1">The sequence shown here is derived from an EMBL/GenBank/DDBJ whole genome shotgun (WGS) entry which is preliminary data.</text>
</comment>
<dbReference type="InterPro" id="IPR009057">
    <property type="entry name" value="Homeodomain-like_sf"/>
</dbReference>
<keyword evidence="2" id="KW-1185">Reference proteome</keyword>
<evidence type="ECO:0000313" key="2">
    <source>
        <dbReference type="Proteomes" id="UP001519332"/>
    </source>
</evidence>
<proteinExistence type="predicted"/>
<dbReference type="Gene3D" id="1.10.357.10">
    <property type="entry name" value="Tetracycline Repressor, domain 2"/>
    <property type="match status" value="1"/>
</dbReference>
<dbReference type="SUPFAM" id="SSF46689">
    <property type="entry name" value="Homeodomain-like"/>
    <property type="match status" value="1"/>
</dbReference>
<dbReference type="EMBL" id="JAGINW010000001">
    <property type="protein sequence ID" value="MBP2326916.1"/>
    <property type="molecule type" value="Genomic_DNA"/>
</dbReference>
<gene>
    <name evidence="1" type="ORF">JOF56_007301</name>
</gene>
<dbReference type="Proteomes" id="UP001519332">
    <property type="component" value="Unassembled WGS sequence"/>
</dbReference>
<accession>A0ABS4TR82</accession>
<protein>
    <submittedName>
        <fullName evidence="1">AcrR family transcriptional regulator</fullName>
    </submittedName>
</protein>
<reference evidence="1 2" key="1">
    <citation type="submission" date="2021-03" db="EMBL/GenBank/DDBJ databases">
        <title>Sequencing the genomes of 1000 actinobacteria strains.</title>
        <authorList>
            <person name="Klenk H.-P."/>
        </authorList>
    </citation>
    <scope>NUCLEOTIDE SEQUENCE [LARGE SCALE GENOMIC DNA]</scope>
    <source>
        <strain evidence="1 2">DSM 46670</strain>
    </source>
</reference>
<name>A0ABS4TR82_9PSEU</name>
<dbReference type="RefSeq" id="WP_209643927.1">
    <property type="nucleotide sequence ID" value="NZ_JAGINW010000001.1"/>
</dbReference>
<evidence type="ECO:0000313" key="1">
    <source>
        <dbReference type="EMBL" id="MBP2326916.1"/>
    </source>
</evidence>